<dbReference type="Pfam" id="PF00990">
    <property type="entry name" value="GGDEF"/>
    <property type="match status" value="1"/>
</dbReference>
<protein>
    <recommendedName>
        <fullName evidence="1">diguanylate cyclase</fullName>
        <ecNumber evidence="1">2.7.7.65</ecNumber>
    </recommendedName>
</protein>
<comment type="caution">
    <text evidence="4">The sequence shown here is derived from an EMBL/GenBank/DDBJ whole genome shotgun (WGS) entry which is preliminary data.</text>
</comment>
<accession>A0A7Z1AF11</accession>
<dbReference type="SMART" id="SM00267">
    <property type="entry name" value="GGDEF"/>
    <property type="match status" value="1"/>
</dbReference>
<dbReference type="InterPro" id="IPR000160">
    <property type="entry name" value="GGDEF_dom"/>
</dbReference>
<dbReference type="Gene3D" id="3.30.70.270">
    <property type="match status" value="1"/>
</dbReference>
<organism evidence="4 5">
    <name type="scientific">Candidatus Thiodiazotropha endolucinida</name>
    <dbReference type="NCBI Taxonomy" id="1655433"/>
    <lineage>
        <taxon>Bacteria</taxon>
        <taxon>Pseudomonadati</taxon>
        <taxon>Pseudomonadota</taxon>
        <taxon>Gammaproteobacteria</taxon>
        <taxon>Chromatiales</taxon>
        <taxon>Sedimenticolaceae</taxon>
        <taxon>Candidatus Thiodiazotropha</taxon>
    </lineage>
</organism>
<dbReference type="NCBIfam" id="TIGR00254">
    <property type="entry name" value="GGDEF"/>
    <property type="match status" value="1"/>
</dbReference>
<evidence type="ECO:0000313" key="4">
    <source>
        <dbReference type="EMBL" id="ODJ87446.1"/>
    </source>
</evidence>
<dbReference type="EMBL" id="MARB01000012">
    <property type="protein sequence ID" value="ODJ87446.1"/>
    <property type="molecule type" value="Genomic_DNA"/>
</dbReference>
<keyword evidence="5" id="KW-1185">Reference proteome</keyword>
<evidence type="ECO:0000313" key="5">
    <source>
        <dbReference type="Proteomes" id="UP000094769"/>
    </source>
</evidence>
<dbReference type="SMART" id="SM00091">
    <property type="entry name" value="PAS"/>
    <property type="match status" value="1"/>
</dbReference>
<dbReference type="InterPro" id="IPR000014">
    <property type="entry name" value="PAS"/>
</dbReference>
<dbReference type="AlphaFoldDB" id="A0A7Z1AF11"/>
<dbReference type="Proteomes" id="UP000094769">
    <property type="component" value="Unassembled WGS sequence"/>
</dbReference>
<reference evidence="4 5" key="1">
    <citation type="submission" date="2016-06" db="EMBL/GenBank/DDBJ databases">
        <title>Genome sequence of endosymbiont of Candidatus Endolucinida thiodiazotropha.</title>
        <authorList>
            <person name="Poehlein A."/>
            <person name="Koenig S."/>
            <person name="Heiden S.E."/>
            <person name="Thuermer A."/>
            <person name="Voget S."/>
            <person name="Daniel R."/>
            <person name="Markert S."/>
            <person name="Gros O."/>
            <person name="Schweder T."/>
        </authorList>
    </citation>
    <scope>NUCLEOTIDE SEQUENCE [LARGE SCALE GENOMIC DNA]</scope>
    <source>
        <strain evidence="4 5">COS</strain>
    </source>
</reference>
<gene>
    <name evidence="4" type="ORF">CODIS_24210</name>
</gene>
<dbReference type="InterPro" id="IPR043128">
    <property type="entry name" value="Rev_trsase/Diguanyl_cyclase"/>
</dbReference>
<dbReference type="PANTHER" id="PTHR45138:SF9">
    <property type="entry name" value="DIGUANYLATE CYCLASE DGCM-RELATED"/>
    <property type="match status" value="1"/>
</dbReference>
<evidence type="ECO:0000256" key="2">
    <source>
        <dbReference type="ARBA" id="ARBA00034247"/>
    </source>
</evidence>
<evidence type="ECO:0000256" key="1">
    <source>
        <dbReference type="ARBA" id="ARBA00012528"/>
    </source>
</evidence>
<dbReference type="RefSeq" id="WP_069125032.1">
    <property type="nucleotide sequence ID" value="NZ_MARB01000012.1"/>
</dbReference>
<comment type="catalytic activity">
    <reaction evidence="2">
        <text>2 GTP = 3',3'-c-di-GMP + 2 diphosphate</text>
        <dbReference type="Rhea" id="RHEA:24898"/>
        <dbReference type="ChEBI" id="CHEBI:33019"/>
        <dbReference type="ChEBI" id="CHEBI:37565"/>
        <dbReference type="ChEBI" id="CHEBI:58805"/>
        <dbReference type="EC" id="2.7.7.65"/>
    </reaction>
</comment>
<proteinExistence type="predicted"/>
<dbReference type="Pfam" id="PF00989">
    <property type="entry name" value="PAS"/>
    <property type="match status" value="1"/>
</dbReference>
<dbReference type="InterPro" id="IPR035965">
    <property type="entry name" value="PAS-like_dom_sf"/>
</dbReference>
<dbReference type="OrthoDB" id="6194452at2"/>
<dbReference type="InterPro" id="IPR013767">
    <property type="entry name" value="PAS_fold"/>
</dbReference>
<dbReference type="Gene3D" id="3.30.450.20">
    <property type="entry name" value="PAS domain"/>
    <property type="match status" value="1"/>
</dbReference>
<sequence length="267" mass="30285">MAEISFNRELFDVCPTGMLAIDSEVCIRWMNPALEAMLDLSGEELIGKDKNTLPESLHALFDETDMLHLSLNGEGERWLQREVREVVDGENTQLRLHFYQDISQLILAQRETDQLRRQVQDLTITDELTGMANRRATIQAISAQVTRSRRYGNLLTLGAMRLSHPDQDGGALPDTSILVLTQYLRERLRWADVIGRYEDQLFLLVMPETAIEDGENLLQQIANECRGGALHDLGENPVPELRIGVSEWSKGDDSQRLITRTIESIEA</sequence>
<dbReference type="InterPro" id="IPR050469">
    <property type="entry name" value="Diguanylate_Cyclase"/>
</dbReference>
<dbReference type="SUPFAM" id="SSF55073">
    <property type="entry name" value="Nucleotide cyclase"/>
    <property type="match status" value="1"/>
</dbReference>
<dbReference type="GO" id="GO:0006355">
    <property type="term" value="P:regulation of DNA-templated transcription"/>
    <property type="evidence" value="ECO:0007669"/>
    <property type="project" value="InterPro"/>
</dbReference>
<evidence type="ECO:0000259" key="3">
    <source>
        <dbReference type="PROSITE" id="PS50112"/>
    </source>
</evidence>
<dbReference type="PROSITE" id="PS50112">
    <property type="entry name" value="PAS"/>
    <property type="match status" value="1"/>
</dbReference>
<dbReference type="GO" id="GO:0052621">
    <property type="term" value="F:diguanylate cyclase activity"/>
    <property type="evidence" value="ECO:0007669"/>
    <property type="project" value="UniProtKB-EC"/>
</dbReference>
<feature type="domain" description="PAS" evidence="3">
    <location>
        <begin position="3"/>
        <end position="74"/>
    </location>
</feature>
<dbReference type="EC" id="2.7.7.65" evidence="1"/>
<dbReference type="PANTHER" id="PTHR45138">
    <property type="entry name" value="REGULATORY COMPONENTS OF SENSORY TRANSDUCTION SYSTEM"/>
    <property type="match status" value="1"/>
</dbReference>
<name>A0A7Z1AF11_9GAMM</name>
<dbReference type="SUPFAM" id="SSF55785">
    <property type="entry name" value="PYP-like sensor domain (PAS domain)"/>
    <property type="match status" value="1"/>
</dbReference>
<dbReference type="InterPro" id="IPR029787">
    <property type="entry name" value="Nucleotide_cyclase"/>
</dbReference>